<accession>A0A6J5KZF9</accession>
<proteinExistence type="predicted"/>
<protein>
    <submittedName>
        <fullName evidence="1">Uncharacterized protein</fullName>
    </submittedName>
</protein>
<name>A0A6J5KZF9_9CAUD</name>
<reference evidence="1" key="1">
    <citation type="submission" date="2020-04" db="EMBL/GenBank/DDBJ databases">
        <authorList>
            <person name="Chiriac C."/>
            <person name="Salcher M."/>
            <person name="Ghai R."/>
            <person name="Kavagutti S V."/>
        </authorList>
    </citation>
    <scope>NUCLEOTIDE SEQUENCE</scope>
</reference>
<gene>
    <name evidence="1" type="ORF">UFOVP75_203</name>
</gene>
<organism evidence="1">
    <name type="scientific">uncultured Caudovirales phage</name>
    <dbReference type="NCBI Taxonomy" id="2100421"/>
    <lineage>
        <taxon>Viruses</taxon>
        <taxon>Duplodnaviria</taxon>
        <taxon>Heunggongvirae</taxon>
        <taxon>Uroviricota</taxon>
        <taxon>Caudoviricetes</taxon>
        <taxon>Peduoviridae</taxon>
        <taxon>Maltschvirus</taxon>
        <taxon>Maltschvirus maltsch</taxon>
    </lineage>
</organism>
<sequence>MCEVDFDGDPADVWAVTHQKARKTYRCECCGATIHPKELYAKVTAIFDGYVDREVSCAACRTDTEEFSRSPGHMDNMPSCFFEELSNCVGDVDSPWKSMYDRICARISSSREVAA</sequence>
<evidence type="ECO:0000313" key="1">
    <source>
        <dbReference type="EMBL" id="CAB4127451.1"/>
    </source>
</evidence>
<dbReference type="EMBL" id="LR796209">
    <property type="protein sequence ID" value="CAB4127451.1"/>
    <property type="molecule type" value="Genomic_DNA"/>
</dbReference>